<dbReference type="RefSeq" id="WP_065970447.1">
    <property type="nucleotide sequence ID" value="NZ_CP080624.1"/>
</dbReference>
<dbReference type="InterPro" id="IPR003448">
    <property type="entry name" value="Mopterin_biosynth_MoaE"/>
</dbReference>
<evidence type="ECO:0000256" key="2">
    <source>
        <dbReference type="ARBA" id="ARBA00005426"/>
    </source>
</evidence>
<dbReference type="UniPathway" id="UPA00344"/>
<comment type="pathway">
    <text evidence="1">Cofactor biosynthesis; molybdopterin biosynthesis.</text>
</comment>
<dbReference type="InterPro" id="IPR036563">
    <property type="entry name" value="MoaE_sf"/>
</dbReference>
<evidence type="ECO:0000256" key="9">
    <source>
        <dbReference type="ARBA" id="ARBA00030781"/>
    </source>
</evidence>
<dbReference type="GO" id="GO:0030366">
    <property type="term" value="F:molybdopterin synthase activity"/>
    <property type="evidence" value="ECO:0007669"/>
    <property type="project" value="UniProtKB-EC"/>
</dbReference>
<dbReference type="Gene3D" id="3.90.1170.40">
    <property type="entry name" value="Molybdopterin biosynthesis MoaE subunit"/>
    <property type="match status" value="1"/>
</dbReference>
<evidence type="ECO:0000313" key="13">
    <source>
        <dbReference type="Proteomes" id="UP000253250"/>
    </source>
</evidence>
<comment type="similarity">
    <text evidence="2">Belongs to the MoaE family.</text>
</comment>
<dbReference type="AlphaFoldDB" id="A0A1C2G1F8"/>
<dbReference type="STRING" id="163359.A9R16_12090"/>
<evidence type="ECO:0000256" key="5">
    <source>
        <dbReference type="ARBA" id="ARBA00023150"/>
    </source>
</evidence>
<dbReference type="OrthoDB" id="9803224at2"/>
<protein>
    <recommendedName>
        <fullName evidence="4">Molybdopterin synthase catalytic subunit</fullName>
        <ecNumber evidence="3">2.8.1.12</ecNumber>
    </recommendedName>
    <alternativeName>
        <fullName evidence="9">MPT synthase subunit 2</fullName>
    </alternativeName>
    <alternativeName>
        <fullName evidence="7">Molybdenum cofactor biosynthesis protein E</fullName>
    </alternativeName>
    <alternativeName>
        <fullName evidence="8">Molybdopterin-converting factor large subunit</fullName>
    </alternativeName>
    <alternativeName>
        <fullName evidence="10">Molybdopterin-converting factor subunit 2</fullName>
    </alternativeName>
</protein>
<dbReference type="PANTHER" id="PTHR23404">
    <property type="entry name" value="MOLYBDOPTERIN SYNTHASE RELATED"/>
    <property type="match status" value="1"/>
</dbReference>
<comment type="subunit">
    <text evidence="6">Heterotetramer of 2 MoaD subunits and 2 MoaE subunits. Also stable as homodimer. The enzyme changes between these two forms during catalysis.</text>
</comment>
<evidence type="ECO:0000256" key="11">
    <source>
        <dbReference type="ARBA" id="ARBA00049878"/>
    </source>
</evidence>
<dbReference type="Proteomes" id="UP000253250">
    <property type="component" value="Unassembled WGS sequence"/>
</dbReference>
<evidence type="ECO:0000256" key="7">
    <source>
        <dbReference type="ARBA" id="ARBA00029745"/>
    </source>
</evidence>
<keyword evidence="13" id="KW-1185">Reference proteome</keyword>
<dbReference type="GO" id="GO:0006777">
    <property type="term" value="P:Mo-molybdopterin cofactor biosynthetic process"/>
    <property type="evidence" value="ECO:0007669"/>
    <property type="project" value="UniProtKB-KW"/>
</dbReference>
<dbReference type="SUPFAM" id="SSF54690">
    <property type="entry name" value="Molybdopterin synthase subunit MoaE"/>
    <property type="match status" value="1"/>
</dbReference>
<dbReference type="CDD" id="cd00756">
    <property type="entry name" value="MoaE"/>
    <property type="match status" value="1"/>
</dbReference>
<organism evidence="12 13">
    <name type="scientific">Acidiferrobacter thiooxydans</name>
    <dbReference type="NCBI Taxonomy" id="163359"/>
    <lineage>
        <taxon>Bacteria</taxon>
        <taxon>Pseudomonadati</taxon>
        <taxon>Pseudomonadota</taxon>
        <taxon>Gammaproteobacteria</taxon>
        <taxon>Acidiferrobacterales</taxon>
        <taxon>Acidiferrobacteraceae</taxon>
        <taxon>Acidiferrobacter</taxon>
    </lineage>
</organism>
<evidence type="ECO:0000256" key="8">
    <source>
        <dbReference type="ARBA" id="ARBA00030407"/>
    </source>
</evidence>
<evidence type="ECO:0000256" key="3">
    <source>
        <dbReference type="ARBA" id="ARBA00011950"/>
    </source>
</evidence>
<proteinExistence type="inferred from homology"/>
<accession>A0A1C2G1F8</accession>
<dbReference type="EC" id="2.8.1.12" evidence="3"/>
<sequence length="142" mass="15641">MIVRLQTEDFDAEREAQALEVKGAGARVSFVGTVRDSAQGRAITALEIEHYPEMTRAELARIGASAQARHDLQEVLIIHRYGHLACHERIVLVTVWSAHRAEAFAGCQAIVDALKTRAPFWKKEISPEGAMWVPGQTPQGLG</sequence>
<gene>
    <name evidence="12" type="ORF">C4900_10545</name>
</gene>
<evidence type="ECO:0000256" key="4">
    <source>
        <dbReference type="ARBA" id="ARBA00013858"/>
    </source>
</evidence>
<comment type="catalytic activity">
    <reaction evidence="11">
        <text>2 [molybdopterin-synthase sulfur-carrier protein]-C-terminal-Gly-aminoethanethioate + cyclic pyranopterin phosphate + H2O = molybdopterin + 2 [molybdopterin-synthase sulfur-carrier protein]-C-terminal Gly-Gly + 2 H(+)</text>
        <dbReference type="Rhea" id="RHEA:26333"/>
        <dbReference type="Rhea" id="RHEA-COMP:12202"/>
        <dbReference type="Rhea" id="RHEA-COMP:19907"/>
        <dbReference type="ChEBI" id="CHEBI:15377"/>
        <dbReference type="ChEBI" id="CHEBI:15378"/>
        <dbReference type="ChEBI" id="CHEBI:58698"/>
        <dbReference type="ChEBI" id="CHEBI:59648"/>
        <dbReference type="ChEBI" id="CHEBI:90778"/>
        <dbReference type="ChEBI" id="CHEBI:232372"/>
        <dbReference type="EC" id="2.8.1.12"/>
    </reaction>
</comment>
<evidence type="ECO:0000256" key="6">
    <source>
        <dbReference type="ARBA" id="ARBA00026066"/>
    </source>
</evidence>
<evidence type="ECO:0000313" key="12">
    <source>
        <dbReference type="EMBL" id="RCN56273.1"/>
    </source>
</evidence>
<evidence type="ECO:0000256" key="1">
    <source>
        <dbReference type="ARBA" id="ARBA00005046"/>
    </source>
</evidence>
<dbReference type="Pfam" id="PF02391">
    <property type="entry name" value="MoaE"/>
    <property type="match status" value="1"/>
</dbReference>
<reference evidence="12 13" key="1">
    <citation type="submission" date="2018-02" db="EMBL/GenBank/DDBJ databases">
        <title>Insights into the biology of acidophilic members of the Acidiferrobacteraceae family derived from comparative genomic analyses.</title>
        <authorList>
            <person name="Issotta F."/>
            <person name="Thyssen C."/>
            <person name="Mena C."/>
            <person name="Moya A."/>
            <person name="Bellenberg S."/>
            <person name="Sproer C."/>
            <person name="Covarrubias P.C."/>
            <person name="Sand W."/>
            <person name="Quatrini R."/>
            <person name="Vera M."/>
        </authorList>
    </citation>
    <scope>NUCLEOTIDE SEQUENCE [LARGE SCALE GENOMIC DNA]</scope>
    <source>
        <strain evidence="13">m-1</strain>
    </source>
</reference>
<evidence type="ECO:0000256" key="10">
    <source>
        <dbReference type="ARBA" id="ARBA00032474"/>
    </source>
</evidence>
<comment type="caution">
    <text evidence="12">The sequence shown here is derived from an EMBL/GenBank/DDBJ whole genome shotgun (WGS) entry which is preliminary data.</text>
</comment>
<keyword evidence="5" id="KW-0501">Molybdenum cofactor biosynthesis</keyword>
<name>A0A1C2G1F8_9GAMM</name>
<dbReference type="EMBL" id="PSYR01000002">
    <property type="protein sequence ID" value="RCN56273.1"/>
    <property type="molecule type" value="Genomic_DNA"/>
</dbReference>